<organism evidence="16">
    <name type="scientific">Medioppia subpectinata</name>
    <dbReference type="NCBI Taxonomy" id="1979941"/>
    <lineage>
        <taxon>Eukaryota</taxon>
        <taxon>Metazoa</taxon>
        <taxon>Ecdysozoa</taxon>
        <taxon>Arthropoda</taxon>
        <taxon>Chelicerata</taxon>
        <taxon>Arachnida</taxon>
        <taxon>Acari</taxon>
        <taxon>Acariformes</taxon>
        <taxon>Sarcoptiformes</taxon>
        <taxon>Oribatida</taxon>
        <taxon>Brachypylina</taxon>
        <taxon>Oppioidea</taxon>
        <taxon>Oppiidae</taxon>
        <taxon>Medioppia</taxon>
    </lineage>
</organism>
<dbReference type="EMBL" id="OC859331">
    <property type="protein sequence ID" value="CAD7627465.1"/>
    <property type="molecule type" value="Genomic_DNA"/>
</dbReference>
<dbReference type="Proteomes" id="UP000759131">
    <property type="component" value="Unassembled WGS sequence"/>
</dbReference>
<evidence type="ECO:0000313" key="16">
    <source>
        <dbReference type="EMBL" id="CAD7627465.1"/>
    </source>
</evidence>
<feature type="domain" description="Helicase ATP-binding" evidence="14">
    <location>
        <begin position="391"/>
        <end position="559"/>
    </location>
</feature>
<dbReference type="Gene3D" id="3.40.50.10810">
    <property type="entry name" value="Tandem AAA-ATPase domain"/>
    <property type="match status" value="1"/>
</dbReference>
<proteinExistence type="inferred from homology"/>
<gene>
    <name evidence="16" type="ORF">OSB1V03_LOCUS7891</name>
</gene>
<dbReference type="CDD" id="cd18793">
    <property type="entry name" value="SF2_C_SNF"/>
    <property type="match status" value="1"/>
</dbReference>
<evidence type="ECO:0000259" key="14">
    <source>
        <dbReference type="PROSITE" id="PS51192"/>
    </source>
</evidence>
<keyword evidence="7" id="KW-0067">ATP-binding</keyword>
<keyword evidence="5" id="KW-0378">Hydrolase</keyword>
<comment type="function">
    <text evidence="11">DNA helicase that possesses intrinsic ATP-dependent nucleosome-remodeling activity and is both required for DNA repair and heterochromatin organization. Promotes DNA end resection of double-strand breaks (DSBs) following DNA damage: probably acts by weakening histone DNA interactions in nucleosomes flanking DSBs.</text>
</comment>
<evidence type="ECO:0000256" key="5">
    <source>
        <dbReference type="ARBA" id="ARBA00022801"/>
    </source>
</evidence>
<feature type="compositionally biased region" description="Basic and acidic residues" evidence="13">
    <location>
        <begin position="24"/>
        <end position="49"/>
    </location>
</feature>
<comment type="similarity">
    <text evidence="2">Belongs to the SNF2/RAD54 helicase family.</text>
</comment>
<reference evidence="16" key="1">
    <citation type="submission" date="2020-11" db="EMBL/GenBank/DDBJ databases">
        <authorList>
            <person name="Tran Van P."/>
        </authorList>
    </citation>
    <scope>NUCLEOTIDE SEQUENCE</scope>
</reference>
<dbReference type="GO" id="GO:0006325">
    <property type="term" value="P:chromatin organization"/>
    <property type="evidence" value="ECO:0007669"/>
    <property type="project" value="UniProtKB-KW"/>
</dbReference>
<evidence type="ECO:0000259" key="15">
    <source>
        <dbReference type="PROSITE" id="PS51194"/>
    </source>
</evidence>
<dbReference type="Pfam" id="PF00271">
    <property type="entry name" value="Helicase_C"/>
    <property type="match status" value="1"/>
</dbReference>
<dbReference type="GO" id="GO:0005524">
    <property type="term" value="F:ATP binding"/>
    <property type="evidence" value="ECO:0007669"/>
    <property type="project" value="UniProtKB-KW"/>
</dbReference>
<dbReference type="InterPro" id="IPR000330">
    <property type="entry name" value="SNF2_N"/>
</dbReference>
<evidence type="ECO:0000256" key="2">
    <source>
        <dbReference type="ARBA" id="ARBA00007025"/>
    </source>
</evidence>
<dbReference type="EC" id="3.6.4.12" evidence="3"/>
<dbReference type="SMART" id="SM00490">
    <property type="entry name" value="HELICc"/>
    <property type="match status" value="1"/>
</dbReference>
<evidence type="ECO:0000256" key="7">
    <source>
        <dbReference type="ARBA" id="ARBA00022840"/>
    </source>
</evidence>
<evidence type="ECO:0000256" key="8">
    <source>
        <dbReference type="ARBA" id="ARBA00022853"/>
    </source>
</evidence>
<name>A0A7R9Q131_9ACAR</name>
<comment type="subcellular location">
    <subcellularLocation>
        <location evidence="1">Nucleus</location>
    </subcellularLocation>
</comment>
<keyword evidence="6" id="KW-0347">Helicase</keyword>
<dbReference type="SUPFAM" id="SSF52540">
    <property type="entry name" value="P-loop containing nucleoside triphosphate hydrolases"/>
    <property type="match status" value="2"/>
</dbReference>
<dbReference type="AlphaFoldDB" id="A0A7R9Q131"/>
<sequence>MADSDDDIMIIGGRQTPKPLVKNGVKEPTDDAKSEVSESPELIRKRDVNDTQSTESPINLPKSRVKRVIDDSDDEDVSRKQQKTSSNSYSLNEDAIGKMAFEEMCESTIRELQQLFPEIDICEIQDALIQSDWSVFNASIKLGNLYDCPEPESKTAVKAEAVKTEPKICTNDEKMKSLDNYRKWRPNSKEEESSSYAFNSIKNNKNKFSKRNFDLNKDSESSEDSDGGENYNKFSEGVVCVDSSDEDNSDDDESKNVIKDKSSSKSMAFRTQDLKDKVIDFLQTANYFELQMVPSVSGKKIDLITNLRPFTDWSDAVIKFTNANLSTEILDKCFDVVRAQEVVRRLMNSCQEMTKDLSKTVDKLTALEQPKIINSEMKLSHYQLIGLNWLALMYKKGINCILADEMGLGKTIQVIAFFAYLRERKSVKGPHLVIVPSSTLENWSREFQTWCPDIKLLLYYGSQDERALIREQISRHDIEFDVILTTYNIAQTPGDKSLFKKSKFKYCVFDEAHYLKNIKSTRYMALMNLKAKHRLLLTGTPLQNNLVELMSLLIFTMPHMFSGKTDQIKTLFTYTNVCKDNAHRISYIKERIEQAKKIMKPFVLRRLKSEVLQELPAKIDHILTVPMNADQELKYADLIENYTREIKYKKITFEDSDSEEKFKSGNGMLMNLRKVANHPLLIRQHYDDKKLREMSQLMLKEETHREANPQLIFEDMQVMHDFELYKLCKHYKSLSNYTLDESYIEDSGKFQELDSLLVKYRNEGKRVLLFSQFTMVLDIIEEFMKLRFYQYLRLDGSTKVADRLDLIDQYNNNPDLFIFLLSTRAGGLGINLTAASVVIIHDIDFNPYNDKQAEDRCHRIGQTKEVIVYRLISQNSIEEGMLKIAEEKLKLGRDISESKQDTKNDNEEQMEKSDVKTLLRAALKL</sequence>
<dbReference type="PROSITE" id="PS51192">
    <property type="entry name" value="HELICASE_ATP_BIND_1"/>
    <property type="match status" value="1"/>
</dbReference>
<keyword evidence="17" id="KW-1185">Reference proteome</keyword>
<keyword evidence="8" id="KW-0156">Chromatin regulator</keyword>
<dbReference type="InterPro" id="IPR014001">
    <property type="entry name" value="Helicase_ATP-bd"/>
</dbReference>
<feature type="region of interest" description="Disordered" evidence="13">
    <location>
        <begin position="1"/>
        <end position="90"/>
    </location>
</feature>
<dbReference type="PANTHER" id="PTHR10799">
    <property type="entry name" value="SNF2/RAD54 HELICASE FAMILY"/>
    <property type="match status" value="1"/>
</dbReference>
<dbReference type="CDD" id="cd14279">
    <property type="entry name" value="CUE"/>
    <property type="match status" value="1"/>
</dbReference>
<feature type="region of interest" description="Disordered" evidence="13">
    <location>
        <begin position="241"/>
        <end position="262"/>
    </location>
</feature>
<protein>
    <recommendedName>
        <fullName evidence="12">SWI/SNF-related matrix-associated actin-dependent regulator of chromatin subfamily A containing DEAD/H box 1 homolog</fullName>
        <ecNumber evidence="3">3.6.4.12</ecNumber>
    </recommendedName>
</protein>
<dbReference type="InterPro" id="IPR001650">
    <property type="entry name" value="Helicase_C-like"/>
</dbReference>
<evidence type="ECO:0000256" key="9">
    <source>
        <dbReference type="ARBA" id="ARBA00023125"/>
    </source>
</evidence>
<dbReference type="FunFam" id="3.40.50.10810:FF:000014">
    <property type="entry name" value="SWI/SNF-related matrix-associated actin-dependent regulator of chromatin subfamily A containing DEAD/H box 1"/>
    <property type="match status" value="1"/>
</dbReference>
<evidence type="ECO:0000256" key="3">
    <source>
        <dbReference type="ARBA" id="ARBA00012551"/>
    </source>
</evidence>
<evidence type="ECO:0000256" key="13">
    <source>
        <dbReference type="SAM" id="MobiDB-lite"/>
    </source>
</evidence>
<keyword evidence="4" id="KW-0547">Nucleotide-binding</keyword>
<feature type="domain" description="Helicase C-terminal" evidence="15">
    <location>
        <begin position="752"/>
        <end position="911"/>
    </location>
</feature>
<dbReference type="GO" id="GO:0016787">
    <property type="term" value="F:hydrolase activity"/>
    <property type="evidence" value="ECO:0007669"/>
    <property type="project" value="UniProtKB-KW"/>
</dbReference>
<dbReference type="SMART" id="SM00487">
    <property type="entry name" value="DEXDc"/>
    <property type="match status" value="1"/>
</dbReference>
<keyword evidence="10" id="KW-0539">Nucleus</keyword>
<evidence type="ECO:0000256" key="6">
    <source>
        <dbReference type="ARBA" id="ARBA00022806"/>
    </source>
</evidence>
<dbReference type="PROSITE" id="PS51194">
    <property type="entry name" value="HELICASE_CTER"/>
    <property type="match status" value="1"/>
</dbReference>
<evidence type="ECO:0000256" key="1">
    <source>
        <dbReference type="ARBA" id="ARBA00004123"/>
    </source>
</evidence>
<evidence type="ECO:0000313" key="17">
    <source>
        <dbReference type="Proteomes" id="UP000759131"/>
    </source>
</evidence>
<feature type="compositionally biased region" description="Acidic residues" evidence="13">
    <location>
        <begin position="243"/>
        <end position="253"/>
    </location>
</feature>
<dbReference type="InterPro" id="IPR038718">
    <property type="entry name" value="SNF2-like_sf"/>
</dbReference>
<dbReference type="Gene3D" id="3.40.50.300">
    <property type="entry name" value="P-loop containing nucleotide triphosphate hydrolases"/>
    <property type="match status" value="1"/>
</dbReference>
<evidence type="ECO:0000256" key="10">
    <source>
        <dbReference type="ARBA" id="ARBA00023242"/>
    </source>
</evidence>
<evidence type="ECO:0000256" key="12">
    <source>
        <dbReference type="ARBA" id="ARBA00069890"/>
    </source>
</evidence>
<dbReference type="InterPro" id="IPR027417">
    <property type="entry name" value="P-loop_NTPase"/>
</dbReference>
<dbReference type="Pfam" id="PF00176">
    <property type="entry name" value="SNF2-rel_dom"/>
    <property type="match status" value="1"/>
</dbReference>
<feature type="region of interest" description="Disordered" evidence="13">
    <location>
        <begin position="212"/>
        <end position="231"/>
    </location>
</feature>
<evidence type="ECO:0000256" key="11">
    <source>
        <dbReference type="ARBA" id="ARBA00059294"/>
    </source>
</evidence>
<evidence type="ECO:0000256" key="4">
    <source>
        <dbReference type="ARBA" id="ARBA00022741"/>
    </source>
</evidence>
<dbReference type="GO" id="GO:0003678">
    <property type="term" value="F:DNA helicase activity"/>
    <property type="evidence" value="ECO:0007669"/>
    <property type="project" value="UniProtKB-EC"/>
</dbReference>
<dbReference type="EMBL" id="CAJPIZ010004756">
    <property type="protein sequence ID" value="CAG2107895.1"/>
    <property type="molecule type" value="Genomic_DNA"/>
</dbReference>
<dbReference type="GO" id="GO:0003677">
    <property type="term" value="F:DNA binding"/>
    <property type="evidence" value="ECO:0007669"/>
    <property type="project" value="UniProtKB-KW"/>
</dbReference>
<dbReference type="GO" id="GO:0005694">
    <property type="term" value="C:chromosome"/>
    <property type="evidence" value="ECO:0007669"/>
    <property type="project" value="UniProtKB-ARBA"/>
</dbReference>
<dbReference type="GO" id="GO:0005634">
    <property type="term" value="C:nucleus"/>
    <property type="evidence" value="ECO:0007669"/>
    <property type="project" value="UniProtKB-SubCell"/>
</dbReference>
<dbReference type="InterPro" id="IPR049730">
    <property type="entry name" value="SNF2/RAD54-like_C"/>
</dbReference>
<accession>A0A7R9Q131</accession>
<dbReference type="OrthoDB" id="448448at2759"/>
<keyword evidence="9" id="KW-0238">DNA-binding</keyword>